<sequence>MNRRRLQSVLVPFLDRVPAHTEFRLVGTASAVARGVPLSVGDVDVLMRRRSDVDTIAAALTDLPCRVAPTWLPEARQYFAAFTVDGIALEISTVEWPADTDTLECAGPGPWAHYDLVELGPRRVPVVSLELRLVTELVRNRPDRFKPLLTHIRRYGGEHSLLLRAMRDRQVDPALRKHVADQLATVP</sequence>
<dbReference type="Gene3D" id="3.30.460.40">
    <property type="match status" value="1"/>
</dbReference>
<proteinExistence type="predicted"/>
<dbReference type="SUPFAM" id="SSF81301">
    <property type="entry name" value="Nucleotidyltransferase"/>
    <property type="match status" value="1"/>
</dbReference>
<keyword evidence="2" id="KW-1185">Reference proteome</keyword>
<dbReference type="RefSeq" id="WP_317796218.1">
    <property type="nucleotide sequence ID" value="NZ_AP028461.1"/>
</dbReference>
<accession>A0ABW4ANJ2</accession>
<organism evidence="1 2">
    <name type="scientific">Actinoplanes sichuanensis</name>
    <dbReference type="NCBI Taxonomy" id="512349"/>
    <lineage>
        <taxon>Bacteria</taxon>
        <taxon>Bacillati</taxon>
        <taxon>Actinomycetota</taxon>
        <taxon>Actinomycetes</taxon>
        <taxon>Micromonosporales</taxon>
        <taxon>Micromonosporaceae</taxon>
        <taxon>Actinoplanes</taxon>
    </lineage>
</organism>
<name>A0ABW4ANJ2_9ACTN</name>
<dbReference type="InterPro" id="IPR043519">
    <property type="entry name" value="NT_sf"/>
</dbReference>
<evidence type="ECO:0000313" key="1">
    <source>
        <dbReference type="EMBL" id="MFD1372349.1"/>
    </source>
</evidence>
<reference evidence="2" key="1">
    <citation type="journal article" date="2019" name="Int. J. Syst. Evol. Microbiol.">
        <title>The Global Catalogue of Microorganisms (GCM) 10K type strain sequencing project: providing services to taxonomists for standard genome sequencing and annotation.</title>
        <authorList>
            <consortium name="The Broad Institute Genomics Platform"/>
            <consortium name="The Broad Institute Genome Sequencing Center for Infectious Disease"/>
            <person name="Wu L."/>
            <person name="Ma J."/>
        </authorList>
    </citation>
    <scope>NUCLEOTIDE SEQUENCE [LARGE SCALE GENOMIC DNA]</scope>
    <source>
        <strain evidence="2">CCM 7526</strain>
    </source>
</reference>
<evidence type="ECO:0000313" key="2">
    <source>
        <dbReference type="Proteomes" id="UP001597183"/>
    </source>
</evidence>
<dbReference type="Proteomes" id="UP001597183">
    <property type="component" value="Unassembled WGS sequence"/>
</dbReference>
<comment type="caution">
    <text evidence="1">The sequence shown here is derived from an EMBL/GenBank/DDBJ whole genome shotgun (WGS) entry which is preliminary data.</text>
</comment>
<protein>
    <recommendedName>
        <fullName evidence="3">Nucleotidyltransferase</fullName>
    </recommendedName>
</protein>
<dbReference type="EMBL" id="JBHTMK010000055">
    <property type="protein sequence ID" value="MFD1372349.1"/>
    <property type="molecule type" value="Genomic_DNA"/>
</dbReference>
<gene>
    <name evidence="1" type="ORF">ACFQ5G_44095</name>
</gene>
<evidence type="ECO:0008006" key="3">
    <source>
        <dbReference type="Google" id="ProtNLM"/>
    </source>
</evidence>